<dbReference type="InterPro" id="IPR004391">
    <property type="entry name" value="Glu_race"/>
</dbReference>
<feature type="binding site" evidence="7">
    <location>
        <begin position="13"/>
        <end position="14"/>
    </location>
    <ligand>
        <name>substrate</name>
    </ligand>
</feature>
<feature type="active site" description="Proton donor/acceptor" evidence="7">
    <location>
        <position position="187"/>
    </location>
</feature>
<dbReference type="InterPro" id="IPR033134">
    <property type="entry name" value="Asp/Glu_racemase_AS_2"/>
</dbReference>
<dbReference type="PROSITE" id="PS00924">
    <property type="entry name" value="ASP_GLU_RACEMASE_2"/>
    <property type="match status" value="1"/>
</dbReference>
<keyword evidence="6 7" id="KW-0961">Cell wall biogenesis/degradation</keyword>
<feature type="active site" description="Proton donor/acceptor" evidence="7">
    <location>
        <position position="76"/>
    </location>
</feature>
<dbReference type="PROSITE" id="PS00923">
    <property type="entry name" value="ASP_GLU_RACEMASE_1"/>
    <property type="match status" value="1"/>
</dbReference>
<dbReference type="FunFam" id="3.40.50.1860:FF:000001">
    <property type="entry name" value="Glutamate racemase"/>
    <property type="match status" value="1"/>
</dbReference>
<keyword evidence="9" id="KW-1185">Reference proteome</keyword>
<dbReference type="InterPro" id="IPR018187">
    <property type="entry name" value="Asp/Glu_racemase_AS_1"/>
</dbReference>
<evidence type="ECO:0000313" key="8">
    <source>
        <dbReference type="EMBL" id="BBB32490.1"/>
    </source>
</evidence>
<dbReference type="UniPathway" id="UPA00219"/>
<dbReference type="PANTHER" id="PTHR21198">
    <property type="entry name" value="GLUTAMATE RACEMASE"/>
    <property type="match status" value="1"/>
</dbReference>
<keyword evidence="4 7" id="KW-0573">Peptidoglycan synthesis</keyword>
<gene>
    <name evidence="7 8" type="primary">murI</name>
    <name evidence="8" type="ORF">TTHT_0936</name>
</gene>
<dbReference type="NCBIfam" id="TIGR00067">
    <property type="entry name" value="glut_race"/>
    <property type="match status" value="1"/>
</dbReference>
<evidence type="ECO:0000256" key="3">
    <source>
        <dbReference type="ARBA" id="ARBA00022960"/>
    </source>
</evidence>
<name>A0A7R6SZ61_9BACT</name>
<dbReference type="Proteomes" id="UP000595564">
    <property type="component" value="Chromosome"/>
</dbReference>
<dbReference type="Gene3D" id="3.40.50.1860">
    <property type="match status" value="2"/>
</dbReference>
<dbReference type="GO" id="GO:0008881">
    <property type="term" value="F:glutamate racemase activity"/>
    <property type="evidence" value="ECO:0007669"/>
    <property type="project" value="UniProtKB-UniRule"/>
</dbReference>
<protein>
    <recommendedName>
        <fullName evidence="2 7">Glutamate racemase</fullName>
        <ecNumber evidence="2 7">5.1.1.3</ecNumber>
    </recommendedName>
</protein>
<evidence type="ECO:0000256" key="4">
    <source>
        <dbReference type="ARBA" id="ARBA00022984"/>
    </source>
</evidence>
<dbReference type="InterPro" id="IPR001920">
    <property type="entry name" value="Asp/Glu_race"/>
</dbReference>
<comment type="function">
    <text evidence="7">Provides the (R)-glutamate required for cell wall biosynthesis.</text>
</comment>
<evidence type="ECO:0000313" key="9">
    <source>
        <dbReference type="Proteomes" id="UP000595564"/>
    </source>
</evidence>
<dbReference type="KEGG" id="thyd:TTHT_0936"/>
<feature type="binding site" evidence="7">
    <location>
        <begin position="188"/>
        <end position="189"/>
    </location>
    <ligand>
        <name>substrate</name>
    </ligand>
</feature>
<dbReference type="InterPro" id="IPR015942">
    <property type="entry name" value="Asp/Glu/hydantoin_racemase"/>
</dbReference>
<dbReference type="EC" id="5.1.1.3" evidence="2 7"/>
<comment type="pathway">
    <text evidence="7">Cell wall biogenesis; peptidoglycan biosynthesis.</text>
</comment>
<sequence length="268" mass="30001">MRKKLIKKIGIFDSGAGGLTVLKKLRKNLKGVEFYYLGDTARLPYGTKSSETIVNYTLQNVDFLRTKDIEILIVACNTASAYSIPHLKTKLNIPVYGVIKAGAKKAVKVSENKRIGIIGTRATILSNSYQDEIKKLCPECEIFSNPAPLLVPLVEEGLIEGEIAEKIVSIYVMPLIENKIDTLVLGCTHYPVMKKTIGKIVGEKIKLVDSATPILEILKKSFIFPKEGENKTEIYVTDYPENFGKLSEKFLEGNFDKIEHIDLQKYRS</sequence>
<dbReference type="GO" id="GO:0008360">
    <property type="term" value="P:regulation of cell shape"/>
    <property type="evidence" value="ECO:0007669"/>
    <property type="project" value="UniProtKB-KW"/>
</dbReference>
<reference evidence="8 9" key="1">
    <citation type="journal article" date="2012" name="Extremophiles">
        <title>Thermotomaculum hydrothermale gen. nov., sp. nov., a novel heterotrophic thermophile within the phylum Acidobacteria from a deep-sea hydrothermal vent chimney in the Southern Okinawa Trough.</title>
        <authorList>
            <person name="Izumi H."/>
            <person name="Nunoura T."/>
            <person name="Miyazaki M."/>
            <person name="Mino S."/>
            <person name="Toki T."/>
            <person name="Takai K."/>
            <person name="Sako Y."/>
            <person name="Sawabe T."/>
            <person name="Nakagawa S."/>
        </authorList>
    </citation>
    <scope>NUCLEOTIDE SEQUENCE [LARGE SCALE GENOMIC DNA]</scope>
    <source>
        <strain evidence="8 9">AC55</strain>
    </source>
</reference>
<dbReference type="RefSeq" id="WP_201328841.1">
    <property type="nucleotide sequence ID" value="NZ_AP017470.1"/>
</dbReference>
<evidence type="ECO:0000256" key="1">
    <source>
        <dbReference type="ARBA" id="ARBA00001602"/>
    </source>
</evidence>
<evidence type="ECO:0000256" key="2">
    <source>
        <dbReference type="ARBA" id="ARBA00013090"/>
    </source>
</evidence>
<keyword evidence="5 7" id="KW-0413">Isomerase</keyword>
<dbReference type="AlphaFoldDB" id="A0A7R6SZ61"/>
<dbReference type="HAMAP" id="MF_00258">
    <property type="entry name" value="Glu_racemase"/>
    <property type="match status" value="1"/>
</dbReference>
<accession>A0A7R6SZ61</accession>
<dbReference type="SUPFAM" id="SSF53681">
    <property type="entry name" value="Aspartate/glutamate racemase"/>
    <property type="match status" value="2"/>
</dbReference>
<dbReference type="Pfam" id="PF01177">
    <property type="entry name" value="Asp_Glu_race"/>
    <property type="match status" value="1"/>
</dbReference>
<dbReference type="PANTHER" id="PTHR21198:SF2">
    <property type="entry name" value="GLUTAMATE RACEMASE"/>
    <property type="match status" value="1"/>
</dbReference>
<dbReference type="GO" id="GO:0009252">
    <property type="term" value="P:peptidoglycan biosynthetic process"/>
    <property type="evidence" value="ECO:0007669"/>
    <property type="project" value="UniProtKB-UniRule"/>
</dbReference>
<dbReference type="GO" id="GO:0071555">
    <property type="term" value="P:cell wall organization"/>
    <property type="evidence" value="ECO:0007669"/>
    <property type="project" value="UniProtKB-KW"/>
</dbReference>
<comment type="catalytic activity">
    <reaction evidence="1 7">
        <text>L-glutamate = D-glutamate</text>
        <dbReference type="Rhea" id="RHEA:12813"/>
        <dbReference type="ChEBI" id="CHEBI:29985"/>
        <dbReference type="ChEBI" id="CHEBI:29986"/>
        <dbReference type="EC" id="5.1.1.3"/>
    </reaction>
</comment>
<evidence type="ECO:0000256" key="6">
    <source>
        <dbReference type="ARBA" id="ARBA00023316"/>
    </source>
</evidence>
<organism evidence="8 9">
    <name type="scientific">Thermotomaculum hydrothermale</name>
    <dbReference type="NCBI Taxonomy" id="981385"/>
    <lineage>
        <taxon>Bacteria</taxon>
        <taxon>Pseudomonadati</taxon>
        <taxon>Acidobacteriota</taxon>
        <taxon>Holophagae</taxon>
        <taxon>Thermotomaculales</taxon>
        <taxon>Thermotomaculaceae</taxon>
        <taxon>Thermotomaculum</taxon>
    </lineage>
</organism>
<evidence type="ECO:0000256" key="7">
    <source>
        <dbReference type="HAMAP-Rule" id="MF_00258"/>
    </source>
</evidence>
<proteinExistence type="inferred from homology"/>
<comment type="similarity">
    <text evidence="7">Belongs to the aspartate/glutamate racemases family.</text>
</comment>
<feature type="binding site" evidence="7">
    <location>
        <begin position="45"/>
        <end position="46"/>
    </location>
    <ligand>
        <name>substrate</name>
    </ligand>
</feature>
<keyword evidence="3 7" id="KW-0133">Cell shape</keyword>
<dbReference type="EMBL" id="AP017470">
    <property type="protein sequence ID" value="BBB32490.1"/>
    <property type="molecule type" value="Genomic_DNA"/>
</dbReference>
<evidence type="ECO:0000256" key="5">
    <source>
        <dbReference type="ARBA" id="ARBA00023235"/>
    </source>
</evidence>
<feature type="binding site" evidence="7">
    <location>
        <begin position="77"/>
        <end position="78"/>
    </location>
    <ligand>
        <name>substrate</name>
    </ligand>
</feature>